<evidence type="ECO:0000256" key="3">
    <source>
        <dbReference type="ARBA" id="ARBA00023015"/>
    </source>
</evidence>
<organism evidence="10 11">
    <name type="scientific">Eragrostis curvula</name>
    <name type="common">weeping love grass</name>
    <dbReference type="NCBI Taxonomy" id="38414"/>
    <lineage>
        <taxon>Eukaryota</taxon>
        <taxon>Viridiplantae</taxon>
        <taxon>Streptophyta</taxon>
        <taxon>Embryophyta</taxon>
        <taxon>Tracheophyta</taxon>
        <taxon>Spermatophyta</taxon>
        <taxon>Magnoliopsida</taxon>
        <taxon>Liliopsida</taxon>
        <taxon>Poales</taxon>
        <taxon>Poaceae</taxon>
        <taxon>PACMAD clade</taxon>
        <taxon>Chloridoideae</taxon>
        <taxon>Eragrostideae</taxon>
        <taxon>Eragrostidinae</taxon>
        <taxon>Eragrostis</taxon>
    </lineage>
</organism>
<feature type="non-terminal residue" evidence="10">
    <location>
        <position position="1"/>
    </location>
</feature>
<evidence type="ECO:0000259" key="8">
    <source>
        <dbReference type="PROSITE" id="PS50090"/>
    </source>
</evidence>
<dbReference type="Gene3D" id="1.10.10.60">
    <property type="entry name" value="Homeodomain-like"/>
    <property type="match status" value="1"/>
</dbReference>
<feature type="region of interest" description="Disordered" evidence="7">
    <location>
        <begin position="1"/>
        <end position="24"/>
    </location>
</feature>
<dbReference type="SUPFAM" id="SSF46689">
    <property type="entry name" value="Homeodomain-like"/>
    <property type="match status" value="1"/>
</dbReference>
<protein>
    <submittedName>
        <fullName evidence="10">Uncharacterized protein</fullName>
    </submittedName>
</protein>
<keyword evidence="2" id="KW-0677">Repeat</keyword>
<dbReference type="GO" id="GO:0003677">
    <property type="term" value="F:DNA binding"/>
    <property type="evidence" value="ECO:0007669"/>
    <property type="project" value="UniProtKB-KW"/>
</dbReference>
<evidence type="ECO:0000256" key="4">
    <source>
        <dbReference type="ARBA" id="ARBA00023125"/>
    </source>
</evidence>
<accession>A0A5J9USI3</accession>
<name>A0A5J9USI3_9POAL</name>
<dbReference type="CDD" id="cd00167">
    <property type="entry name" value="SANT"/>
    <property type="match status" value="1"/>
</dbReference>
<sequence length="162" mass="17438">MARKPSHVGTVSRAAEAKERKGLWSPEEDERLYTQITRYGVSTWSSVAQLAECTIAATAAAPLPVPARFPVFACQLLDGGGLCTSASHQQSSRLVESEEANGGVGCEDDAHYTGCGDSEIIHNFLAFHECDYPDDLLIDVPGVMDAWESELCSSANSTSWLN</sequence>
<dbReference type="Gramene" id="TVU26344">
    <property type="protein sequence ID" value="TVU26344"/>
    <property type="gene ID" value="EJB05_28885"/>
</dbReference>
<proteinExistence type="predicted"/>
<feature type="domain" description="HTH myb-type" evidence="9">
    <location>
        <begin position="20"/>
        <end position="50"/>
    </location>
</feature>
<dbReference type="InterPro" id="IPR009057">
    <property type="entry name" value="Homeodomain-like_sf"/>
</dbReference>
<comment type="subcellular location">
    <subcellularLocation>
        <location evidence="1">Nucleus</location>
    </subcellularLocation>
</comment>
<dbReference type="PROSITE" id="PS50090">
    <property type="entry name" value="MYB_LIKE"/>
    <property type="match status" value="1"/>
</dbReference>
<comment type="caution">
    <text evidence="10">The sequence shown here is derived from an EMBL/GenBank/DDBJ whole genome shotgun (WGS) entry which is preliminary data.</text>
</comment>
<keyword evidence="5" id="KW-0804">Transcription</keyword>
<gene>
    <name evidence="10" type="ORF">EJB05_28885</name>
</gene>
<dbReference type="AlphaFoldDB" id="A0A5J9USI3"/>
<evidence type="ECO:0000313" key="10">
    <source>
        <dbReference type="EMBL" id="TVU26344.1"/>
    </source>
</evidence>
<dbReference type="PROSITE" id="PS51294">
    <property type="entry name" value="HTH_MYB"/>
    <property type="match status" value="1"/>
</dbReference>
<keyword evidence="3" id="KW-0805">Transcription regulation</keyword>
<evidence type="ECO:0000259" key="9">
    <source>
        <dbReference type="PROSITE" id="PS51294"/>
    </source>
</evidence>
<dbReference type="InterPro" id="IPR051953">
    <property type="entry name" value="Plant_SW-associated_TFs"/>
</dbReference>
<evidence type="ECO:0000256" key="2">
    <source>
        <dbReference type="ARBA" id="ARBA00022737"/>
    </source>
</evidence>
<dbReference type="EMBL" id="RWGY01000013">
    <property type="protein sequence ID" value="TVU26344.1"/>
    <property type="molecule type" value="Genomic_DNA"/>
</dbReference>
<evidence type="ECO:0000313" key="11">
    <source>
        <dbReference type="Proteomes" id="UP000324897"/>
    </source>
</evidence>
<dbReference type="Proteomes" id="UP000324897">
    <property type="component" value="Chromosome 2"/>
</dbReference>
<dbReference type="GO" id="GO:0005634">
    <property type="term" value="C:nucleus"/>
    <property type="evidence" value="ECO:0007669"/>
    <property type="project" value="UniProtKB-SubCell"/>
</dbReference>
<dbReference type="PANTHER" id="PTHR47997">
    <property type="entry name" value="MYB DOMAIN PROTEIN 55"/>
    <property type="match status" value="1"/>
</dbReference>
<evidence type="ECO:0000256" key="6">
    <source>
        <dbReference type="ARBA" id="ARBA00023242"/>
    </source>
</evidence>
<evidence type="ECO:0000256" key="7">
    <source>
        <dbReference type="SAM" id="MobiDB-lite"/>
    </source>
</evidence>
<dbReference type="InterPro" id="IPR017930">
    <property type="entry name" value="Myb_dom"/>
</dbReference>
<dbReference type="Pfam" id="PF00249">
    <property type="entry name" value="Myb_DNA-binding"/>
    <property type="match status" value="1"/>
</dbReference>
<reference evidence="10 11" key="1">
    <citation type="journal article" date="2019" name="Sci. Rep.">
        <title>A high-quality genome of Eragrostis curvula grass provides insights into Poaceae evolution and supports new strategies to enhance forage quality.</title>
        <authorList>
            <person name="Carballo J."/>
            <person name="Santos B.A.C.M."/>
            <person name="Zappacosta D."/>
            <person name="Garbus I."/>
            <person name="Selva J.P."/>
            <person name="Gallo C.A."/>
            <person name="Diaz A."/>
            <person name="Albertini E."/>
            <person name="Caccamo M."/>
            <person name="Echenique V."/>
        </authorList>
    </citation>
    <scope>NUCLEOTIDE SEQUENCE [LARGE SCALE GENOMIC DNA]</scope>
    <source>
        <strain evidence="11">cv. Victoria</strain>
        <tissue evidence="10">Leaf</tissue>
    </source>
</reference>
<evidence type="ECO:0000256" key="1">
    <source>
        <dbReference type="ARBA" id="ARBA00004123"/>
    </source>
</evidence>
<keyword evidence="6" id="KW-0539">Nucleus</keyword>
<keyword evidence="11" id="KW-1185">Reference proteome</keyword>
<feature type="domain" description="Myb-like" evidence="8">
    <location>
        <begin position="16"/>
        <end position="49"/>
    </location>
</feature>
<evidence type="ECO:0000256" key="5">
    <source>
        <dbReference type="ARBA" id="ARBA00023163"/>
    </source>
</evidence>
<dbReference type="OrthoDB" id="2143914at2759"/>
<keyword evidence="4" id="KW-0238">DNA-binding</keyword>
<dbReference type="InterPro" id="IPR001005">
    <property type="entry name" value="SANT/Myb"/>
</dbReference>
<dbReference type="PANTHER" id="PTHR47997:SF91">
    <property type="match status" value="1"/>
</dbReference>